<dbReference type="Gene3D" id="3.40.50.300">
    <property type="entry name" value="P-loop containing nucleotide triphosphate hydrolases"/>
    <property type="match status" value="1"/>
</dbReference>
<dbReference type="RefSeq" id="WP_330159083.1">
    <property type="nucleotide sequence ID" value="NZ_WNHU01000560.1"/>
</dbReference>
<feature type="non-terminal residue" evidence="2">
    <location>
        <position position="1"/>
    </location>
</feature>
<evidence type="ECO:0000259" key="1">
    <source>
        <dbReference type="Pfam" id="PF01935"/>
    </source>
</evidence>
<dbReference type="AlphaFoldDB" id="A0A7X2XME6"/>
<dbReference type="EMBL" id="WNHU01000560">
    <property type="protein sequence ID" value="MTV44602.1"/>
    <property type="molecule type" value="Genomic_DNA"/>
</dbReference>
<dbReference type="InterPro" id="IPR027417">
    <property type="entry name" value="P-loop_NTPase"/>
</dbReference>
<evidence type="ECO:0000313" key="3">
    <source>
        <dbReference type="Proteomes" id="UP000467349"/>
    </source>
</evidence>
<organism evidence="2 3">
    <name type="scientific">Streptococcus pneumoniae</name>
    <dbReference type="NCBI Taxonomy" id="1313"/>
    <lineage>
        <taxon>Bacteria</taxon>
        <taxon>Bacillati</taxon>
        <taxon>Bacillota</taxon>
        <taxon>Bacilli</taxon>
        <taxon>Lactobacillales</taxon>
        <taxon>Streptococcaceae</taxon>
        <taxon>Streptococcus</taxon>
    </lineage>
</organism>
<name>A0A7X2XME6_STREE</name>
<feature type="domain" description="Helicase HerA central" evidence="1">
    <location>
        <begin position="6"/>
        <end position="76"/>
    </location>
</feature>
<accession>A0A7X2XME6</accession>
<dbReference type="SUPFAM" id="SSF52540">
    <property type="entry name" value="P-loop containing nucleoside triphosphate hydrolases"/>
    <property type="match status" value="1"/>
</dbReference>
<sequence>NTPSGLILGTSGAGKGMATKHEIITTKIKESGENTEIIIVDPEAEYSVIGRAFGGEMIDIAPDSQTYLNVLDLSDENMDEDPVKVKSEFLLSFIGK</sequence>
<dbReference type="Pfam" id="PF01935">
    <property type="entry name" value="DUF87"/>
    <property type="match status" value="1"/>
</dbReference>
<gene>
    <name evidence="2" type="ORF">GM545_13800</name>
</gene>
<proteinExistence type="predicted"/>
<comment type="caution">
    <text evidence="2">The sequence shown here is derived from an EMBL/GenBank/DDBJ whole genome shotgun (WGS) entry which is preliminary data.</text>
</comment>
<dbReference type="InterPro" id="IPR002789">
    <property type="entry name" value="HerA_central"/>
</dbReference>
<evidence type="ECO:0000313" key="2">
    <source>
        <dbReference type="EMBL" id="MTV44602.1"/>
    </source>
</evidence>
<feature type="non-terminal residue" evidence="2">
    <location>
        <position position="96"/>
    </location>
</feature>
<protein>
    <submittedName>
        <fullName evidence="2">AAA family ATPase</fullName>
    </submittedName>
</protein>
<dbReference type="Proteomes" id="UP000467349">
    <property type="component" value="Unassembled WGS sequence"/>
</dbReference>
<reference evidence="2 3" key="1">
    <citation type="submission" date="2019-11" db="EMBL/GenBank/DDBJ databases">
        <title>Growth characteristics of pneumococcus vary with the chemical composition of the capsule and with environmental conditions.</title>
        <authorList>
            <person name="Tothpal A."/>
            <person name="Desobry K."/>
            <person name="Joshi S."/>
            <person name="Wyllie A.L."/>
            <person name="Weinberger D.M."/>
        </authorList>
    </citation>
    <scope>NUCLEOTIDE SEQUENCE [LARGE SCALE GENOMIC DNA]</scope>
    <source>
        <strain evidence="3">pnumococcus09N</strain>
    </source>
</reference>